<dbReference type="AlphaFoldDB" id="A0AAV4WCL6"/>
<gene>
    <name evidence="1" type="ORF">CEXT_593881</name>
</gene>
<dbReference type="Proteomes" id="UP001054945">
    <property type="component" value="Unassembled WGS sequence"/>
</dbReference>
<sequence length="81" mass="9510">MQYHPPPDIAVFLRRFIHESRNVTNDEIKCIENQIKKIKILLKISELEKCSQINIYHDALEDIMPHQTQHLRSGDTGVNPF</sequence>
<reference evidence="1 2" key="1">
    <citation type="submission" date="2021-06" db="EMBL/GenBank/DDBJ databases">
        <title>Caerostris extrusa draft genome.</title>
        <authorList>
            <person name="Kono N."/>
            <person name="Arakawa K."/>
        </authorList>
    </citation>
    <scope>NUCLEOTIDE SEQUENCE [LARGE SCALE GENOMIC DNA]</scope>
</reference>
<evidence type="ECO:0000313" key="2">
    <source>
        <dbReference type="Proteomes" id="UP001054945"/>
    </source>
</evidence>
<keyword evidence="2" id="KW-1185">Reference proteome</keyword>
<proteinExistence type="predicted"/>
<evidence type="ECO:0000313" key="1">
    <source>
        <dbReference type="EMBL" id="GIY79959.1"/>
    </source>
</evidence>
<organism evidence="1 2">
    <name type="scientific">Caerostris extrusa</name>
    <name type="common">Bark spider</name>
    <name type="synonym">Caerostris bankana</name>
    <dbReference type="NCBI Taxonomy" id="172846"/>
    <lineage>
        <taxon>Eukaryota</taxon>
        <taxon>Metazoa</taxon>
        <taxon>Ecdysozoa</taxon>
        <taxon>Arthropoda</taxon>
        <taxon>Chelicerata</taxon>
        <taxon>Arachnida</taxon>
        <taxon>Araneae</taxon>
        <taxon>Araneomorphae</taxon>
        <taxon>Entelegynae</taxon>
        <taxon>Araneoidea</taxon>
        <taxon>Araneidae</taxon>
        <taxon>Caerostris</taxon>
    </lineage>
</organism>
<dbReference type="EMBL" id="BPLR01015948">
    <property type="protein sequence ID" value="GIY79959.1"/>
    <property type="molecule type" value="Genomic_DNA"/>
</dbReference>
<accession>A0AAV4WCL6</accession>
<name>A0AAV4WCL6_CAEEX</name>
<comment type="caution">
    <text evidence="1">The sequence shown here is derived from an EMBL/GenBank/DDBJ whole genome shotgun (WGS) entry which is preliminary data.</text>
</comment>
<protein>
    <submittedName>
        <fullName evidence="1">Uncharacterized protein</fullName>
    </submittedName>
</protein>